<keyword evidence="2" id="KW-0012">Acyltransferase</keyword>
<dbReference type="CDD" id="cd04301">
    <property type="entry name" value="NAT_SF"/>
    <property type="match status" value="1"/>
</dbReference>
<dbReference type="PANTHER" id="PTHR43877">
    <property type="entry name" value="AMINOALKYLPHOSPHONATE N-ACETYLTRANSFERASE-RELATED-RELATED"/>
    <property type="match status" value="1"/>
</dbReference>
<sequence length="182" mass="19794">MTLDDVPAVAACRVFGWRRAYAGIVPQSYLDRMDLAEEAELRRTHFTKAGPRTVNLVAERDGLVVAWACFGPYRETEGVPLYSTPERPVAELYTLYALPEHHSTGAGRALMTASLERAHAAGFAALSLWVLKENAVARRFYEKAGCTWDGAEESFEIGGATVDEVRYVSLLSAAAAAAPSRG</sequence>
<evidence type="ECO:0000313" key="4">
    <source>
        <dbReference type="EMBL" id="GHC98084.1"/>
    </source>
</evidence>
<dbReference type="GO" id="GO:0016747">
    <property type="term" value="F:acyltransferase activity, transferring groups other than amino-acyl groups"/>
    <property type="evidence" value="ECO:0007669"/>
    <property type="project" value="InterPro"/>
</dbReference>
<dbReference type="AlphaFoldDB" id="A0A918WZA7"/>
<dbReference type="EMBL" id="BMVC01000007">
    <property type="protein sequence ID" value="GHC98084.1"/>
    <property type="molecule type" value="Genomic_DNA"/>
</dbReference>
<keyword evidence="1" id="KW-0808">Transferase</keyword>
<dbReference type="PROSITE" id="PS51186">
    <property type="entry name" value="GNAT"/>
    <property type="match status" value="1"/>
</dbReference>
<dbReference type="InterPro" id="IPR016181">
    <property type="entry name" value="Acyl_CoA_acyltransferase"/>
</dbReference>
<dbReference type="Proteomes" id="UP000638353">
    <property type="component" value="Unassembled WGS sequence"/>
</dbReference>
<evidence type="ECO:0000256" key="1">
    <source>
        <dbReference type="ARBA" id="ARBA00022679"/>
    </source>
</evidence>
<accession>A0A918WZA7</accession>
<reference evidence="4" key="1">
    <citation type="journal article" date="2014" name="Int. J. Syst. Evol. Microbiol.">
        <title>Complete genome sequence of Corynebacterium casei LMG S-19264T (=DSM 44701T), isolated from a smear-ripened cheese.</title>
        <authorList>
            <consortium name="US DOE Joint Genome Institute (JGI-PGF)"/>
            <person name="Walter F."/>
            <person name="Albersmeier A."/>
            <person name="Kalinowski J."/>
            <person name="Ruckert C."/>
        </authorList>
    </citation>
    <scope>NUCLEOTIDE SEQUENCE</scope>
    <source>
        <strain evidence="4">JCM 4637</strain>
    </source>
</reference>
<feature type="domain" description="N-acetyltransferase" evidence="3">
    <location>
        <begin position="1"/>
        <end position="172"/>
    </location>
</feature>
<organism evidence="4 5">
    <name type="scientific">Streptomyces finlayi</name>
    <dbReference type="NCBI Taxonomy" id="67296"/>
    <lineage>
        <taxon>Bacteria</taxon>
        <taxon>Bacillati</taxon>
        <taxon>Actinomycetota</taxon>
        <taxon>Actinomycetes</taxon>
        <taxon>Kitasatosporales</taxon>
        <taxon>Streptomycetaceae</taxon>
        <taxon>Streptomyces</taxon>
    </lineage>
</organism>
<dbReference type="Pfam" id="PF00583">
    <property type="entry name" value="Acetyltransf_1"/>
    <property type="match status" value="1"/>
</dbReference>
<evidence type="ECO:0000259" key="3">
    <source>
        <dbReference type="PROSITE" id="PS51186"/>
    </source>
</evidence>
<gene>
    <name evidence="4" type="ORF">GCM10010334_40210</name>
</gene>
<evidence type="ECO:0000313" key="5">
    <source>
        <dbReference type="Proteomes" id="UP000638353"/>
    </source>
</evidence>
<dbReference type="InterPro" id="IPR000182">
    <property type="entry name" value="GNAT_dom"/>
</dbReference>
<dbReference type="SUPFAM" id="SSF55729">
    <property type="entry name" value="Acyl-CoA N-acyltransferases (Nat)"/>
    <property type="match status" value="1"/>
</dbReference>
<proteinExistence type="predicted"/>
<dbReference type="Gene3D" id="3.40.630.30">
    <property type="match status" value="1"/>
</dbReference>
<evidence type="ECO:0000256" key="2">
    <source>
        <dbReference type="ARBA" id="ARBA00023315"/>
    </source>
</evidence>
<dbReference type="InterPro" id="IPR050832">
    <property type="entry name" value="Bact_Acetyltransf"/>
</dbReference>
<name>A0A918WZA7_9ACTN</name>
<comment type="caution">
    <text evidence="4">The sequence shown here is derived from an EMBL/GenBank/DDBJ whole genome shotgun (WGS) entry which is preliminary data.</text>
</comment>
<reference evidence="4" key="2">
    <citation type="submission" date="2020-09" db="EMBL/GenBank/DDBJ databases">
        <authorList>
            <person name="Sun Q."/>
            <person name="Ohkuma M."/>
        </authorList>
    </citation>
    <scope>NUCLEOTIDE SEQUENCE</scope>
    <source>
        <strain evidence="4">JCM 4637</strain>
    </source>
</reference>
<protein>
    <submittedName>
        <fullName evidence="4">N-acetyltransferase</fullName>
    </submittedName>
</protein>